<dbReference type="InterPro" id="IPR028586">
    <property type="entry name" value="AK3/Ak4_mitochondrial"/>
</dbReference>
<dbReference type="EnsemblMetazoa" id="GBRI030364-RA">
    <property type="protein sequence ID" value="GBRI030364-PA"/>
    <property type="gene ID" value="GBRI030364"/>
</dbReference>
<evidence type="ECO:0000259" key="10">
    <source>
        <dbReference type="Pfam" id="PF05191"/>
    </source>
</evidence>
<organism evidence="11 12">
    <name type="scientific">Glossina brevipalpis</name>
    <dbReference type="NCBI Taxonomy" id="37001"/>
    <lineage>
        <taxon>Eukaryota</taxon>
        <taxon>Metazoa</taxon>
        <taxon>Ecdysozoa</taxon>
        <taxon>Arthropoda</taxon>
        <taxon>Hexapoda</taxon>
        <taxon>Insecta</taxon>
        <taxon>Pterygota</taxon>
        <taxon>Neoptera</taxon>
        <taxon>Endopterygota</taxon>
        <taxon>Diptera</taxon>
        <taxon>Brachycera</taxon>
        <taxon>Muscomorpha</taxon>
        <taxon>Hippoboscoidea</taxon>
        <taxon>Glossinidae</taxon>
        <taxon>Glossina</taxon>
    </lineage>
</organism>
<comment type="domain">
    <text evidence="8">Consists of three domains, a large central CORE domain and two small peripheral domains, NMPbind and LID, which undergo movements during catalysis. The LID domain closes over the site of phosphoryl transfer upon GTP binding. Assembling and dissambling the active center during each catalytic cycle provides an effective means to prevent GTP hydrolysis.</text>
</comment>
<feature type="binding site" evidence="8">
    <location>
        <position position="56"/>
    </location>
    <ligand>
        <name>AMP</name>
        <dbReference type="ChEBI" id="CHEBI:456215"/>
    </ligand>
</feature>
<dbReference type="GO" id="GO:0005524">
    <property type="term" value="F:ATP binding"/>
    <property type="evidence" value="ECO:0007669"/>
    <property type="project" value="InterPro"/>
</dbReference>
<dbReference type="Pfam" id="PF00406">
    <property type="entry name" value="ADK"/>
    <property type="match status" value="1"/>
</dbReference>
<dbReference type="InterPro" id="IPR027417">
    <property type="entry name" value="P-loop_NTPase"/>
</dbReference>
<dbReference type="EC" id="2.7.4.10" evidence="8"/>
<dbReference type="AlphaFoldDB" id="A0A1A9WSF3"/>
<feature type="region of interest" description="LID" evidence="8">
    <location>
        <begin position="140"/>
        <end position="177"/>
    </location>
</feature>
<dbReference type="GO" id="GO:0004017">
    <property type="term" value="F:AMP kinase activity"/>
    <property type="evidence" value="ECO:0007669"/>
    <property type="project" value="InterPro"/>
</dbReference>
<evidence type="ECO:0000256" key="5">
    <source>
        <dbReference type="ARBA" id="ARBA00022777"/>
    </source>
</evidence>
<keyword evidence="5 8" id="KW-0418">Kinase</keyword>
<reference evidence="12" key="1">
    <citation type="submission" date="2014-03" db="EMBL/GenBank/DDBJ databases">
        <authorList>
            <person name="Aksoy S."/>
            <person name="Warren W."/>
            <person name="Wilson R.K."/>
        </authorList>
    </citation>
    <scope>NUCLEOTIDE SEQUENCE [LARGE SCALE GENOMIC DNA]</scope>
    <source>
        <strain evidence="12">IAEA</strain>
    </source>
</reference>
<name>A0A1A9WSF3_9MUSC</name>
<dbReference type="GO" id="GO:0046039">
    <property type="term" value="P:GTP metabolic process"/>
    <property type="evidence" value="ECO:0007669"/>
    <property type="project" value="UniProtKB-UniRule"/>
</dbReference>
<dbReference type="SUPFAM" id="SSF52540">
    <property type="entry name" value="P-loop containing nucleoside triphosphate hydrolases"/>
    <property type="match status" value="1"/>
</dbReference>
<dbReference type="GO" id="GO:0046899">
    <property type="term" value="F:nucleoside triphosphate adenylate kinase activity"/>
    <property type="evidence" value="ECO:0007669"/>
    <property type="project" value="UniProtKB-UniRule"/>
</dbReference>
<dbReference type="GO" id="GO:0046041">
    <property type="term" value="P:ITP metabolic process"/>
    <property type="evidence" value="ECO:0007669"/>
    <property type="project" value="UniProtKB-UniRule"/>
</dbReference>
<comment type="subunit">
    <text evidence="8">Monomer.</text>
</comment>
<evidence type="ECO:0000256" key="6">
    <source>
        <dbReference type="ARBA" id="ARBA00023128"/>
    </source>
</evidence>
<dbReference type="STRING" id="37001.A0A1A9WSF3"/>
<evidence type="ECO:0000313" key="12">
    <source>
        <dbReference type="Proteomes" id="UP000091820"/>
    </source>
</evidence>
<evidence type="ECO:0000256" key="8">
    <source>
        <dbReference type="HAMAP-Rule" id="MF_03169"/>
    </source>
</evidence>
<comment type="subcellular location">
    <subcellularLocation>
        <location evidence="1 8">Mitochondrion matrix</location>
    </subcellularLocation>
</comment>
<evidence type="ECO:0000313" key="11">
    <source>
        <dbReference type="EnsemblMetazoa" id="GBRI030364-PA"/>
    </source>
</evidence>
<dbReference type="FunFam" id="3.40.50.300:FF:000106">
    <property type="entry name" value="Adenylate kinase mitochondrial"/>
    <property type="match status" value="1"/>
</dbReference>
<dbReference type="NCBIfam" id="TIGR01351">
    <property type="entry name" value="adk"/>
    <property type="match status" value="1"/>
</dbReference>
<dbReference type="PROSITE" id="PS00113">
    <property type="entry name" value="ADENYLATE_KINASE"/>
    <property type="match status" value="1"/>
</dbReference>
<comment type="similarity">
    <text evidence="8">Belongs to the adenylate kinase family. AK3 subfamily.</text>
</comment>
<evidence type="ECO:0000256" key="4">
    <source>
        <dbReference type="ARBA" id="ARBA00022741"/>
    </source>
</evidence>
<dbReference type="GO" id="GO:0046033">
    <property type="term" value="P:AMP metabolic process"/>
    <property type="evidence" value="ECO:0007669"/>
    <property type="project" value="UniProtKB-UniRule"/>
</dbReference>
<feature type="binding site" evidence="8">
    <location>
        <position position="141"/>
    </location>
    <ligand>
        <name>GTP</name>
        <dbReference type="ChEBI" id="CHEBI:37565"/>
    </ligand>
</feature>
<dbReference type="PRINTS" id="PR00094">
    <property type="entry name" value="ADENYLTKNASE"/>
</dbReference>
<feature type="binding site" evidence="8">
    <location>
        <position position="174"/>
    </location>
    <ligand>
        <name>AMP</name>
        <dbReference type="ChEBI" id="CHEBI:456215"/>
    </ligand>
</feature>
<dbReference type="CDD" id="cd01428">
    <property type="entry name" value="ADK"/>
    <property type="match status" value="1"/>
</dbReference>
<feature type="binding site" evidence="8">
    <location>
        <position position="215"/>
    </location>
    <ligand>
        <name>GTP</name>
        <dbReference type="ChEBI" id="CHEBI:37565"/>
    </ligand>
</feature>
<keyword evidence="9" id="KW-0732">Signal</keyword>
<dbReference type="Proteomes" id="UP000091820">
    <property type="component" value="Unassembled WGS sequence"/>
</dbReference>
<dbReference type="HAMAP" id="MF_03169">
    <property type="entry name" value="Adenylate_kinase_AK3"/>
    <property type="match status" value="1"/>
</dbReference>
<keyword evidence="4 8" id="KW-0547">Nucleotide-binding</keyword>
<feature type="region of interest" description="NMPbind" evidence="8">
    <location>
        <begin position="50"/>
        <end position="79"/>
    </location>
</feature>
<evidence type="ECO:0000256" key="2">
    <source>
        <dbReference type="ARBA" id="ARBA00022553"/>
    </source>
</evidence>
<dbReference type="GO" id="GO:0005525">
    <property type="term" value="F:GTP binding"/>
    <property type="evidence" value="ECO:0007669"/>
    <property type="project" value="UniProtKB-KW"/>
</dbReference>
<keyword evidence="6 8" id="KW-0496">Mitochondrion</keyword>
<dbReference type="HAMAP" id="MF_00235">
    <property type="entry name" value="Adenylate_kinase_Adk"/>
    <property type="match status" value="1"/>
</dbReference>
<dbReference type="Gene3D" id="3.40.50.300">
    <property type="entry name" value="P-loop containing nucleotide triphosphate hydrolases"/>
    <property type="match status" value="1"/>
</dbReference>
<feature type="binding site" evidence="8">
    <location>
        <begin position="150"/>
        <end position="151"/>
    </location>
    <ligand>
        <name>GTP</name>
        <dbReference type="ChEBI" id="CHEBI:37565"/>
    </ligand>
</feature>
<dbReference type="PANTHER" id="PTHR23359">
    <property type="entry name" value="NUCLEOTIDE KINASE"/>
    <property type="match status" value="1"/>
</dbReference>
<accession>A0A1A9WSF3</accession>
<evidence type="ECO:0000256" key="7">
    <source>
        <dbReference type="ARBA" id="ARBA00023134"/>
    </source>
</evidence>
<dbReference type="InterPro" id="IPR007862">
    <property type="entry name" value="Adenylate_kinase_lid-dom"/>
</dbReference>
<feature type="chain" id="PRO_5008400649" description="GTP:AMP phosphotransferase, mitochondrial" evidence="9">
    <location>
        <begin position="21"/>
        <end position="237"/>
    </location>
</feature>
<reference evidence="11" key="2">
    <citation type="submission" date="2020-05" db="UniProtKB">
        <authorList>
            <consortium name="EnsemblMetazoa"/>
        </authorList>
    </citation>
    <scope>IDENTIFICATION</scope>
    <source>
        <strain evidence="11">IAEA</strain>
    </source>
</reference>
<feature type="binding site" evidence="8">
    <location>
        <begin position="104"/>
        <end position="107"/>
    </location>
    <ligand>
        <name>AMP</name>
        <dbReference type="ChEBI" id="CHEBI:456215"/>
    </ligand>
</feature>
<evidence type="ECO:0000256" key="1">
    <source>
        <dbReference type="ARBA" id="ARBA00004305"/>
    </source>
</evidence>
<comment type="catalytic activity">
    <reaction evidence="8">
        <text>a ribonucleoside 5'-triphosphate + AMP = a ribonucleoside 5'-diphosphate + ADP</text>
        <dbReference type="Rhea" id="RHEA:13749"/>
        <dbReference type="ChEBI" id="CHEBI:57930"/>
        <dbReference type="ChEBI" id="CHEBI:61557"/>
        <dbReference type="ChEBI" id="CHEBI:456215"/>
        <dbReference type="ChEBI" id="CHEBI:456216"/>
        <dbReference type="EC" id="2.7.4.10"/>
    </reaction>
</comment>
<keyword evidence="7 8" id="KW-0342">GTP-binding</keyword>
<dbReference type="VEuPathDB" id="VectorBase:GBRI030364"/>
<dbReference type="Pfam" id="PF05191">
    <property type="entry name" value="ADK_lid"/>
    <property type="match status" value="1"/>
</dbReference>
<proteinExistence type="inferred from homology"/>
<gene>
    <name evidence="8" type="primary">Adk3</name>
</gene>
<feature type="binding site" evidence="8">
    <location>
        <position position="185"/>
    </location>
    <ligand>
        <name>AMP</name>
        <dbReference type="ChEBI" id="CHEBI:456215"/>
    </ligand>
</feature>
<dbReference type="GO" id="GO:0005759">
    <property type="term" value="C:mitochondrial matrix"/>
    <property type="evidence" value="ECO:0007669"/>
    <property type="project" value="UniProtKB-SubCell"/>
</dbReference>
<sequence length="237" mass="27051">MNKFLLIVTFFTNFPMLRQATRVVILGPPASGKGTISKRIVDKFDFVHISPGDILRSNIEKRTELGKKAVTYVNQGKLVPDELIIKCITDHLKQVNNKSFLLDGFPRNVTQAKSLSAVQQLNAVINLNVPHEVIIERIEGRWIHLKSGRIYNTGFNAPKIPGKDDITGENLIKRDDDKVDIVAERLKIYEAEVKPVLEYYQQFPDIIKTFHGRTTNEIYPKVEKFIIDLQKSLVEKP</sequence>
<evidence type="ECO:0000256" key="9">
    <source>
        <dbReference type="SAM" id="SignalP"/>
    </source>
</evidence>
<comment type="function">
    <text evidence="8">Involved in maintaining the homeostasis of cellular nucleotides by catalyzing the interconversion of nucleoside phosphates. Has GTP:AMP phosphotransferase and ITP:AMP phosphotransferase activities.</text>
</comment>
<dbReference type="GO" id="GO:0006172">
    <property type="term" value="P:ADP biosynthetic process"/>
    <property type="evidence" value="ECO:0007669"/>
    <property type="project" value="UniProtKB-UniRule"/>
</dbReference>
<keyword evidence="12" id="KW-1185">Reference proteome</keyword>
<keyword evidence="2" id="KW-0597">Phosphoprotein</keyword>
<dbReference type="InterPro" id="IPR000850">
    <property type="entry name" value="Adenylat/UMP-CMP_kin"/>
</dbReference>
<comment type="caution">
    <text evidence="8">Lacks conserved residue(s) required for the propagation of feature annotation.</text>
</comment>
<feature type="binding site" evidence="8">
    <location>
        <begin position="77"/>
        <end position="79"/>
    </location>
    <ligand>
        <name>AMP</name>
        <dbReference type="ChEBI" id="CHEBI:456215"/>
    </ligand>
</feature>
<feature type="binding site" evidence="8">
    <location>
        <position position="111"/>
    </location>
    <ligand>
        <name>AMP</name>
        <dbReference type="ChEBI" id="CHEBI:456215"/>
    </ligand>
</feature>
<feature type="domain" description="Adenylate kinase active site lid" evidence="10">
    <location>
        <begin position="141"/>
        <end position="176"/>
    </location>
</feature>
<protein>
    <recommendedName>
        <fullName evidence="8">GTP:AMP phosphotransferase, mitochondrial</fullName>
        <ecNumber evidence="8">2.7.4.10</ecNumber>
    </recommendedName>
    <alternativeName>
        <fullName evidence="8">Adenylate kinase 3</fullName>
        <shortName evidence="8">AK 3</shortName>
    </alternativeName>
</protein>
<dbReference type="InterPro" id="IPR006259">
    <property type="entry name" value="Adenyl_kin_sub"/>
</dbReference>
<keyword evidence="3 8" id="KW-0808">Transferase</keyword>
<evidence type="ECO:0000256" key="3">
    <source>
        <dbReference type="ARBA" id="ARBA00022679"/>
    </source>
</evidence>
<dbReference type="InterPro" id="IPR033690">
    <property type="entry name" value="Adenylat_kinase_CS"/>
</dbReference>
<feature type="signal peptide" evidence="9">
    <location>
        <begin position="1"/>
        <end position="20"/>
    </location>
</feature>